<feature type="domain" description="Aconitase/3-isopropylmalate dehydratase large subunit alpha/beta/alpha" evidence="6">
    <location>
        <begin position="258"/>
        <end position="468"/>
    </location>
</feature>
<evidence type="ECO:0000256" key="5">
    <source>
        <dbReference type="ARBA" id="ARBA00023014"/>
    </source>
</evidence>
<evidence type="ECO:0000256" key="1">
    <source>
        <dbReference type="ARBA" id="ARBA00001966"/>
    </source>
</evidence>
<keyword evidence="4" id="KW-0408">Iron</keyword>
<dbReference type="GO" id="GO:0051539">
    <property type="term" value="F:4 iron, 4 sulfur cluster binding"/>
    <property type="evidence" value="ECO:0007669"/>
    <property type="project" value="TreeGrafter"/>
</dbReference>
<proteinExistence type="inferred from homology"/>
<dbReference type="GO" id="GO:0003994">
    <property type="term" value="F:aconitate hydratase activity"/>
    <property type="evidence" value="ECO:0007669"/>
    <property type="project" value="TreeGrafter"/>
</dbReference>
<dbReference type="GO" id="GO:0046872">
    <property type="term" value="F:metal ion binding"/>
    <property type="evidence" value="ECO:0007669"/>
    <property type="project" value="UniProtKB-KW"/>
</dbReference>
<reference evidence="7 8" key="1">
    <citation type="submission" date="2019-08" db="EMBL/GenBank/DDBJ databases">
        <title>The genome of the soybean aphid Biotype 1, its phylome, world population structure and adaptation to the North American continent.</title>
        <authorList>
            <person name="Giordano R."/>
            <person name="Donthu R.K."/>
            <person name="Hernandez A.G."/>
            <person name="Wright C.L."/>
            <person name="Zimin A.V."/>
        </authorList>
    </citation>
    <scope>NUCLEOTIDE SEQUENCE [LARGE SCALE GENOMIC DNA]</scope>
    <source>
        <tissue evidence="7">Whole aphids</tissue>
    </source>
</reference>
<sequence>MPIGGVKATCICNECLYQHACRSSFGIVNQRPWPTLTLKMLRKMFKTLQLSVRCSCTCLVERYSCTDDRRRFWSSPPESSAARTKVSVSPKKSVLFLGDRDPDLTIPYLRLHMKEIACVAPYLLIGSCTNSSYADIAKCASRSKEALDHGRKFRIPFNGIPGSKQIRATIERDEMAQTLREFGGTVLANACGPCIGQWDRKDVKKGEKNTILNSYNRKIRAKEVAMSKFDTKPLPYETLEKRLKIVADRLGRPLTLTEKILYSHLDDPVGQSIERGVSYLKLRPDRVAMQDATAQMAMLQFISSGLPKVAVPSTIHCDHLIEAQVGGVEDLKRAKELNEEVYNFLKTASAKYGVGFWHPGSGIIHQIILENYAFPGLLMVGTDSHTPNGGGLGGLCIGVGGADAVDVMADIPWELKCPKVIGVRLTGKMIGWTSPTDVILKVADILTVKGGTVAVIEYHGPGVWVLSVIWVQKLELYFIVPF</sequence>
<evidence type="ECO:0000256" key="2">
    <source>
        <dbReference type="ARBA" id="ARBA00007185"/>
    </source>
</evidence>
<dbReference type="PANTHER" id="PTHR43160:SF3">
    <property type="entry name" value="ACONITATE HYDRATASE, MITOCHONDRIAL"/>
    <property type="match status" value="1"/>
</dbReference>
<dbReference type="SUPFAM" id="SSF53732">
    <property type="entry name" value="Aconitase iron-sulfur domain"/>
    <property type="match status" value="2"/>
</dbReference>
<dbReference type="GO" id="GO:0005829">
    <property type="term" value="C:cytosol"/>
    <property type="evidence" value="ECO:0007669"/>
    <property type="project" value="TreeGrafter"/>
</dbReference>
<accession>A0A6G0TR43</accession>
<dbReference type="FunFam" id="3.30.499.10:FF:000004">
    <property type="entry name" value="Aconitate hydratase, mitochondrial"/>
    <property type="match status" value="1"/>
</dbReference>
<keyword evidence="5" id="KW-0411">Iron-sulfur</keyword>
<dbReference type="Gene3D" id="3.40.1060.10">
    <property type="entry name" value="Aconitase, Domain 2"/>
    <property type="match status" value="1"/>
</dbReference>
<keyword evidence="3" id="KW-0479">Metal-binding</keyword>
<dbReference type="InterPro" id="IPR050926">
    <property type="entry name" value="Aconitase/IPM_isomerase"/>
</dbReference>
<evidence type="ECO:0000259" key="6">
    <source>
        <dbReference type="Pfam" id="PF00330"/>
    </source>
</evidence>
<dbReference type="Proteomes" id="UP000475862">
    <property type="component" value="Unassembled WGS sequence"/>
</dbReference>
<protein>
    <recommendedName>
        <fullName evidence="6">Aconitase/3-isopropylmalate dehydratase large subunit alpha/beta/alpha domain-containing protein</fullName>
    </recommendedName>
</protein>
<dbReference type="AlphaFoldDB" id="A0A6G0TR43"/>
<evidence type="ECO:0000313" key="7">
    <source>
        <dbReference type="EMBL" id="KAE9537266.1"/>
    </source>
</evidence>
<organism evidence="7 8">
    <name type="scientific">Aphis glycines</name>
    <name type="common">Soybean aphid</name>
    <dbReference type="NCBI Taxonomy" id="307491"/>
    <lineage>
        <taxon>Eukaryota</taxon>
        <taxon>Metazoa</taxon>
        <taxon>Ecdysozoa</taxon>
        <taxon>Arthropoda</taxon>
        <taxon>Hexapoda</taxon>
        <taxon>Insecta</taxon>
        <taxon>Pterygota</taxon>
        <taxon>Neoptera</taxon>
        <taxon>Paraneoptera</taxon>
        <taxon>Hemiptera</taxon>
        <taxon>Sternorrhyncha</taxon>
        <taxon>Aphidomorpha</taxon>
        <taxon>Aphidoidea</taxon>
        <taxon>Aphididae</taxon>
        <taxon>Aphidini</taxon>
        <taxon>Aphis</taxon>
        <taxon>Aphis</taxon>
    </lineage>
</organism>
<dbReference type="PROSITE" id="PS01244">
    <property type="entry name" value="ACONITASE_2"/>
    <property type="match status" value="1"/>
</dbReference>
<dbReference type="Pfam" id="PF00330">
    <property type="entry name" value="Aconitase"/>
    <property type="match status" value="2"/>
</dbReference>
<dbReference type="InterPro" id="IPR018136">
    <property type="entry name" value="Aconitase_4Fe-4S_BS"/>
</dbReference>
<comment type="caution">
    <text evidence="7">The sequence shown here is derived from an EMBL/GenBank/DDBJ whole genome shotgun (WGS) entry which is preliminary data.</text>
</comment>
<evidence type="ECO:0000256" key="3">
    <source>
        <dbReference type="ARBA" id="ARBA00022723"/>
    </source>
</evidence>
<name>A0A6G0TR43_APHGL</name>
<dbReference type="PRINTS" id="PR00415">
    <property type="entry name" value="ACONITASE"/>
</dbReference>
<dbReference type="EMBL" id="VYZN01000018">
    <property type="protein sequence ID" value="KAE9537266.1"/>
    <property type="molecule type" value="Genomic_DNA"/>
</dbReference>
<dbReference type="GO" id="GO:0006099">
    <property type="term" value="P:tricarboxylic acid cycle"/>
    <property type="evidence" value="ECO:0007669"/>
    <property type="project" value="TreeGrafter"/>
</dbReference>
<dbReference type="GO" id="GO:0005739">
    <property type="term" value="C:mitochondrion"/>
    <property type="evidence" value="ECO:0007669"/>
    <property type="project" value="TreeGrafter"/>
</dbReference>
<feature type="domain" description="Aconitase/3-isopropylmalate dehydratase large subunit alpha/beta/alpha" evidence="6">
    <location>
        <begin position="123"/>
        <end position="218"/>
    </location>
</feature>
<dbReference type="OrthoDB" id="2224430at2759"/>
<dbReference type="InterPro" id="IPR001030">
    <property type="entry name" value="Acoase/IPM_deHydtase_lsu_aba"/>
</dbReference>
<dbReference type="InterPro" id="IPR036008">
    <property type="entry name" value="Aconitase_4Fe-4S_dom"/>
</dbReference>
<comment type="similarity">
    <text evidence="2">Belongs to the aconitase/IPM isomerase family.</text>
</comment>
<comment type="cofactor">
    <cofactor evidence="1">
        <name>[4Fe-4S] cluster</name>
        <dbReference type="ChEBI" id="CHEBI:49883"/>
    </cofactor>
</comment>
<dbReference type="InterPro" id="IPR015931">
    <property type="entry name" value="Acnase/IPM_dHydase_lsu_aba_1/3"/>
</dbReference>
<dbReference type="InterPro" id="IPR015932">
    <property type="entry name" value="Aconitase_dom2"/>
</dbReference>
<evidence type="ECO:0000256" key="4">
    <source>
        <dbReference type="ARBA" id="ARBA00023004"/>
    </source>
</evidence>
<gene>
    <name evidence="7" type="ORF">AGLY_006289</name>
</gene>
<dbReference type="Gene3D" id="3.30.499.10">
    <property type="entry name" value="Aconitase, domain 3"/>
    <property type="match status" value="2"/>
</dbReference>
<evidence type="ECO:0000313" key="8">
    <source>
        <dbReference type="Proteomes" id="UP000475862"/>
    </source>
</evidence>
<dbReference type="PANTHER" id="PTHR43160">
    <property type="entry name" value="ACONITATE HYDRATASE B"/>
    <property type="match status" value="1"/>
</dbReference>
<keyword evidence="8" id="KW-1185">Reference proteome</keyword>